<dbReference type="STRING" id="39060.SAMN05660706_1418"/>
<accession>A0A1I6EGB6</accession>
<reference evidence="2" key="1">
    <citation type="submission" date="2016-10" db="EMBL/GenBank/DDBJ databases">
        <authorList>
            <person name="Varghese N."/>
            <person name="Submissions S."/>
        </authorList>
    </citation>
    <scope>NUCLEOTIDE SEQUENCE [LARGE SCALE GENOMIC DNA]</scope>
    <source>
        <strain evidence="2">DSM 3669</strain>
    </source>
</reference>
<evidence type="ECO:0000313" key="2">
    <source>
        <dbReference type="Proteomes" id="UP000199584"/>
    </source>
</evidence>
<dbReference type="EMBL" id="FOYM01000041">
    <property type="protein sequence ID" value="SFR16578.1"/>
    <property type="molecule type" value="Genomic_DNA"/>
</dbReference>
<name>A0A1I6EGB6_9FIRM</name>
<dbReference type="AlphaFoldDB" id="A0A1I6EGB6"/>
<organism evidence="1 2">
    <name type="scientific">Desulfoscipio geothermicus DSM 3669</name>
    <dbReference type="NCBI Taxonomy" id="1121426"/>
    <lineage>
        <taxon>Bacteria</taxon>
        <taxon>Bacillati</taxon>
        <taxon>Bacillota</taxon>
        <taxon>Clostridia</taxon>
        <taxon>Eubacteriales</taxon>
        <taxon>Desulfallaceae</taxon>
        <taxon>Desulfoscipio</taxon>
    </lineage>
</organism>
<evidence type="ECO:0008006" key="3">
    <source>
        <dbReference type="Google" id="ProtNLM"/>
    </source>
</evidence>
<dbReference type="Proteomes" id="UP000199584">
    <property type="component" value="Unassembled WGS sequence"/>
</dbReference>
<proteinExistence type="predicted"/>
<sequence>MEYVQIIVNVFMALSGISSYEQVMENTSYMRDFKPLKIRRTYCKPSLIIRKIRRIKHGQIKKFK</sequence>
<protein>
    <recommendedName>
        <fullName evidence="3">Transposase DDE domain-containing protein</fullName>
    </recommendedName>
</protein>
<gene>
    <name evidence="1" type="ORF">SAMN05660706_1418</name>
</gene>
<evidence type="ECO:0000313" key="1">
    <source>
        <dbReference type="EMBL" id="SFR16578.1"/>
    </source>
</evidence>
<keyword evidence="2" id="KW-1185">Reference proteome</keyword>